<dbReference type="Proteomes" id="UP000061468">
    <property type="component" value="Chromosome"/>
</dbReference>
<dbReference type="SUPFAM" id="SSF52172">
    <property type="entry name" value="CheY-like"/>
    <property type="match status" value="1"/>
</dbReference>
<accession>A0AAC8XJ00</accession>
<proteinExistence type="predicted"/>
<keyword evidence="1 2" id="KW-0597">Phosphoprotein</keyword>
<name>A0AAC8XJ00_9ALTE</name>
<dbReference type="InterPro" id="IPR001789">
    <property type="entry name" value="Sig_transdc_resp-reg_receiver"/>
</dbReference>
<sequence length="98" mass="10802">MESETQKVVIIDDEPTTLLLLESAVESLVKVVTVSQSVQAFESVKLHRPDLVVLDISMPKMSGFEVCKQIKVCPDTASIPVMFVTSHSDIENERIALS</sequence>
<dbReference type="PANTHER" id="PTHR44591">
    <property type="entry name" value="STRESS RESPONSE REGULATOR PROTEIN 1"/>
    <property type="match status" value="1"/>
</dbReference>
<evidence type="ECO:0000313" key="4">
    <source>
        <dbReference type="EMBL" id="AMJ78230.1"/>
    </source>
</evidence>
<evidence type="ECO:0000313" key="5">
    <source>
        <dbReference type="Proteomes" id="UP000061468"/>
    </source>
</evidence>
<evidence type="ECO:0000256" key="2">
    <source>
        <dbReference type="PROSITE-ProRule" id="PRU00169"/>
    </source>
</evidence>
<evidence type="ECO:0000256" key="1">
    <source>
        <dbReference type="ARBA" id="ARBA00022553"/>
    </source>
</evidence>
<feature type="domain" description="Response regulatory" evidence="3">
    <location>
        <begin position="7"/>
        <end position="98"/>
    </location>
</feature>
<evidence type="ECO:0000259" key="3">
    <source>
        <dbReference type="PROSITE" id="PS50110"/>
    </source>
</evidence>
<dbReference type="InterPro" id="IPR011006">
    <property type="entry name" value="CheY-like_superfamily"/>
</dbReference>
<dbReference type="Pfam" id="PF00072">
    <property type="entry name" value="Response_reg"/>
    <property type="match status" value="1"/>
</dbReference>
<protein>
    <submittedName>
        <fullName evidence="4">Response regulator</fullName>
    </submittedName>
</protein>
<dbReference type="EMBL" id="CP013928">
    <property type="protein sequence ID" value="AMJ78230.1"/>
    <property type="molecule type" value="Genomic_DNA"/>
</dbReference>
<dbReference type="InterPro" id="IPR050595">
    <property type="entry name" value="Bact_response_regulator"/>
</dbReference>
<reference evidence="4 5" key="1">
    <citation type="submission" date="2015-12" db="EMBL/GenBank/DDBJ databases">
        <title>Intraspecies pangenome expansion in the marine bacterium Alteromonas.</title>
        <authorList>
            <person name="Lopez-Perez M."/>
            <person name="Rodriguez-Valera F."/>
        </authorList>
    </citation>
    <scope>NUCLEOTIDE SEQUENCE [LARGE SCALE GENOMIC DNA]</scope>
    <source>
        <strain evidence="4 5">UM8</strain>
    </source>
</reference>
<feature type="modified residue" description="4-aspartylphosphate" evidence="2">
    <location>
        <position position="55"/>
    </location>
</feature>
<dbReference type="PANTHER" id="PTHR44591:SF3">
    <property type="entry name" value="RESPONSE REGULATORY DOMAIN-CONTAINING PROTEIN"/>
    <property type="match status" value="1"/>
</dbReference>
<dbReference type="GO" id="GO:0000160">
    <property type="term" value="P:phosphorelay signal transduction system"/>
    <property type="evidence" value="ECO:0007669"/>
    <property type="project" value="InterPro"/>
</dbReference>
<dbReference type="RefSeq" id="WP_015066865.1">
    <property type="nucleotide sequence ID" value="NZ_CP013928.1"/>
</dbReference>
<dbReference type="SMART" id="SM00448">
    <property type="entry name" value="REC"/>
    <property type="match status" value="1"/>
</dbReference>
<dbReference type="PROSITE" id="PS50110">
    <property type="entry name" value="RESPONSE_REGULATORY"/>
    <property type="match status" value="1"/>
</dbReference>
<dbReference type="Gene3D" id="3.40.50.2300">
    <property type="match status" value="1"/>
</dbReference>
<gene>
    <name evidence="4" type="ORF">AV942_07980</name>
</gene>
<dbReference type="AlphaFoldDB" id="A0AAC8XJ00"/>
<organism evidence="4 5">
    <name type="scientific">Alteromonas mediterranea</name>
    <dbReference type="NCBI Taxonomy" id="314275"/>
    <lineage>
        <taxon>Bacteria</taxon>
        <taxon>Pseudomonadati</taxon>
        <taxon>Pseudomonadota</taxon>
        <taxon>Gammaproteobacteria</taxon>
        <taxon>Alteromonadales</taxon>
        <taxon>Alteromonadaceae</taxon>
        <taxon>Alteromonas/Salinimonas group</taxon>
        <taxon>Alteromonas</taxon>
    </lineage>
</organism>